<dbReference type="InterPro" id="IPR029068">
    <property type="entry name" value="Glyas_Bleomycin-R_OHBP_Dase"/>
</dbReference>
<organism evidence="1 2">
    <name type="scientific">Ramlibacter terrae</name>
    <dbReference type="NCBI Taxonomy" id="2732511"/>
    <lineage>
        <taxon>Bacteria</taxon>
        <taxon>Pseudomonadati</taxon>
        <taxon>Pseudomonadota</taxon>
        <taxon>Betaproteobacteria</taxon>
        <taxon>Burkholderiales</taxon>
        <taxon>Comamonadaceae</taxon>
        <taxon>Ramlibacter</taxon>
    </lineage>
</organism>
<dbReference type="Proteomes" id="UP000500826">
    <property type="component" value="Chromosome"/>
</dbReference>
<reference evidence="1 2" key="2">
    <citation type="submission" date="2020-05" db="EMBL/GenBank/DDBJ databases">
        <authorList>
            <person name="Khan S.A."/>
            <person name="Jeon C.O."/>
            <person name="Chun B.H."/>
        </authorList>
    </citation>
    <scope>NUCLEOTIDE SEQUENCE [LARGE SCALE GENOMIC DNA]</scope>
    <source>
        <strain evidence="1 2">H242</strain>
    </source>
</reference>
<evidence type="ECO:0000313" key="1">
    <source>
        <dbReference type="EMBL" id="QJW85342.1"/>
    </source>
</evidence>
<name>A0ABX6P6J6_9BURK</name>
<gene>
    <name evidence="1" type="ORF">HK414_24075</name>
</gene>
<proteinExistence type="predicted"/>
<sequence>MLALFHLQLGLPVSWPLRDEPFVRYAWVNAGNVQIELWQARSDSDLPPATALPPVAGLALWPSEVHASRDALALQGVRCKEPRAWRTEGAGGDELNFTNCLVLDATGPACRVFFCEWHPDAPIAPWPKGETTPCRRERLAKELAGADSGGVGIEGLCAIHMQTPDVARSARVWNAITGAVGIAAPGVALVLTPGHELEVTALVMRVRDLPAARARLEQQRLRTEHSDGVLWLDEKQAFGLRIGLAG</sequence>
<reference evidence="1 2" key="1">
    <citation type="submission" date="2020-05" db="EMBL/GenBank/DDBJ databases">
        <title>Ramlibacter rhizophilus sp. nov., isolated from rhizosphere soil of national flower Mugunghwa from South Korea.</title>
        <authorList>
            <person name="Zheng-Fei Y."/>
            <person name="Huan T."/>
        </authorList>
    </citation>
    <scope>NUCLEOTIDE SEQUENCE [LARGE SCALE GENOMIC DNA]</scope>
    <source>
        <strain evidence="1 2">H242</strain>
    </source>
</reference>
<keyword evidence="2" id="KW-1185">Reference proteome</keyword>
<evidence type="ECO:0008006" key="3">
    <source>
        <dbReference type="Google" id="ProtNLM"/>
    </source>
</evidence>
<evidence type="ECO:0000313" key="2">
    <source>
        <dbReference type="Proteomes" id="UP000500826"/>
    </source>
</evidence>
<dbReference type="SUPFAM" id="SSF54593">
    <property type="entry name" value="Glyoxalase/Bleomycin resistance protein/Dihydroxybiphenyl dioxygenase"/>
    <property type="match status" value="1"/>
</dbReference>
<dbReference type="EMBL" id="CP053418">
    <property type="protein sequence ID" value="QJW85342.1"/>
    <property type="molecule type" value="Genomic_DNA"/>
</dbReference>
<protein>
    <recommendedName>
        <fullName evidence="3">VOC family protein</fullName>
    </recommendedName>
</protein>
<accession>A0ABX6P6J6</accession>